<evidence type="ECO:0000256" key="6">
    <source>
        <dbReference type="ARBA" id="ARBA00022723"/>
    </source>
</evidence>
<evidence type="ECO:0000256" key="7">
    <source>
        <dbReference type="ARBA" id="ARBA00022842"/>
    </source>
</evidence>
<evidence type="ECO:0000313" key="11">
    <source>
        <dbReference type="Proteomes" id="UP000516349"/>
    </source>
</evidence>
<organism evidence="10 11">
    <name type="scientific">Entomobacter blattae</name>
    <dbReference type="NCBI Taxonomy" id="2762277"/>
    <lineage>
        <taxon>Bacteria</taxon>
        <taxon>Pseudomonadati</taxon>
        <taxon>Pseudomonadota</taxon>
        <taxon>Alphaproteobacteria</taxon>
        <taxon>Acetobacterales</taxon>
        <taxon>Acetobacteraceae</taxon>
        <taxon>Entomobacter</taxon>
    </lineage>
</organism>
<evidence type="ECO:0000256" key="2">
    <source>
        <dbReference type="ARBA" id="ARBA00001946"/>
    </source>
</evidence>
<dbReference type="AlphaFoldDB" id="A0A7H1NTD2"/>
<dbReference type="Pfam" id="PF00809">
    <property type="entry name" value="Pterin_bind"/>
    <property type="match status" value="1"/>
</dbReference>
<comment type="catalytic activity">
    <reaction evidence="1">
        <text>(7,8-dihydropterin-6-yl)methyl diphosphate + 4-aminobenzoate = 7,8-dihydropteroate + diphosphate</text>
        <dbReference type="Rhea" id="RHEA:19949"/>
        <dbReference type="ChEBI" id="CHEBI:17836"/>
        <dbReference type="ChEBI" id="CHEBI:17839"/>
        <dbReference type="ChEBI" id="CHEBI:33019"/>
        <dbReference type="ChEBI" id="CHEBI:72950"/>
        <dbReference type="EC" id="2.5.1.15"/>
    </reaction>
</comment>
<dbReference type="SUPFAM" id="SSF51717">
    <property type="entry name" value="Dihydropteroate synthetase-like"/>
    <property type="match status" value="1"/>
</dbReference>
<dbReference type="NCBIfam" id="TIGR01496">
    <property type="entry name" value="DHPS"/>
    <property type="match status" value="1"/>
</dbReference>
<evidence type="ECO:0000256" key="1">
    <source>
        <dbReference type="ARBA" id="ARBA00000012"/>
    </source>
</evidence>
<evidence type="ECO:0000256" key="4">
    <source>
        <dbReference type="ARBA" id="ARBA00012458"/>
    </source>
</evidence>
<dbReference type="KEGG" id="ebla:JGUZn3_18280"/>
<feature type="domain" description="Pterin-binding" evidence="9">
    <location>
        <begin position="90"/>
        <end position="344"/>
    </location>
</feature>
<keyword evidence="11" id="KW-1185">Reference proteome</keyword>
<dbReference type="PROSITE" id="PS00793">
    <property type="entry name" value="DHPS_2"/>
    <property type="match status" value="1"/>
</dbReference>
<evidence type="ECO:0000256" key="5">
    <source>
        <dbReference type="ARBA" id="ARBA00022679"/>
    </source>
</evidence>
<dbReference type="EC" id="2.5.1.15" evidence="4"/>
<dbReference type="EMBL" id="CP060244">
    <property type="protein sequence ID" value="QNT79042.1"/>
    <property type="molecule type" value="Genomic_DNA"/>
</dbReference>
<protein>
    <recommendedName>
        <fullName evidence="4">dihydropteroate synthase</fullName>
        <ecNumber evidence="4">2.5.1.15</ecNumber>
    </recommendedName>
</protein>
<dbReference type="PANTHER" id="PTHR20941:SF1">
    <property type="entry name" value="FOLIC ACID SYNTHESIS PROTEIN FOL1"/>
    <property type="match status" value="1"/>
</dbReference>
<dbReference type="Proteomes" id="UP000516349">
    <property type="component" value="Chromosome"/>
</dbReference>
<keyword evidence="6" id="KW-0479">Metal-binding</keyword>
<dbReference type="GO" id="GO:0046654">
    <property type="term" value="P:tetrahydrofolate biosynthetic process"/>
    <property type="evidence" value="ECO:0007669"/>
    <property type="project" value="TreeGrafter"/>
</dbReference>
<evidence type="ECO:0000256" key="3">
    <source>
        <dbReference type="ARBA" id="ARBA00004763"/>
    </source>
</evidence>
<dbReference type="GO" id="GO:0005829">
    <property type="term" value="C:cytosol"/>
    <property type="evidence" value="ECO:0007669"/>
    <property type="project" value="TreeGrafter"/>
</dbReference>
<gene>
    <name evidence="10" type="ORF">JGUZn3_18280</name>
</gene>
<dbReference type="InterPro" id="IPR000489">
    <property type="entry name" value="Pterin-binding_dom"/>
</dbReference>
<dbReference type="PANTHER" id="PTHR20941">
    <property type="entry name" value="FOLATE SYNTHESIS PROTEINS"/>
    <property type="match status" value="1"/>
</dbReference>
<dbReference type="Gene3D" id="3.20.20.20">
    <property type="entry name" value="Dihydropteroate synthase-like"/>
    <property type="match status" value="1"/>
</dbReference>
<dbReference type="GO" id="GO:0004156">
    <property type="term" value="F:dihydropteroate synthase activity"/>
    <property type="evidence" value="ECO:0007669"/>
    <property type="project" value="UniProtKB-EC"/>
</dbReference>
<dbReference type="PROSITE" id="PS00792">
    <property type="entry name" value="DHPS_1"/>
    <property type="match status" value="1"/>
</dbReference>
<accession>A0A7H1NTD2</accession>
<keyword evidence="7" id="KW-0460">Magnesium</keyword>
<keyword evidence="5" id="KW-0808">Transferase</keyword>
<evidence type="ECO:0000256" key="8">
    <source>
        <dbReference type="ARBA" id="ARBA00022909"/>
    </source>
</evidence>
<dbReference type="InterPro" id="IPR045031">
    <property type="entry name" value="DHP_synth-like"/>
</dbReference>
<evidence type="ECO:0000259" key="9">
    <source>
        <dbReference type="PROSITE" id="PS50972"/>
    </source>
</evidence>
<name>A0A7H1NTD2_9PROT</name>
<dbReference type="GO" id="GO:0046872">
    <property type="term" value="F:metal ion binding"/>
    <property type="evidence" value="ECO:0007669"/>
    <property type="project" value="UniProtKB-KW"/>
</dbReference>
<dbReference type="CDD" id="cd00739">
    <property type="entry name" value="DHPS"/>
    <property type="match status" value="1"/>
</dbReference>
<evidence type="ECO:0000313" key="10">
    <source>
        <dbReference type="EMBL" id="QNT79042.1"/>
    </source>
</evidence>
<dbReference type="InterPro" id="IPR011005">
    <property type="entry name" value="Dihydropteroate_synth-like_sf"/>
</dbReference>
<dbReference type="RefSeq" id="WP_203413242.1">
    <property type="nucleotide sequence ID" value="NZ_CP060244.1"/>
</dbReference>
<comment type="pathway">
    <text evidence="3">Cofactor biosynthesis; tetrahydrofolate biosynthesis; 7,8-dihydrofolate from 2-amino-4-hydroxy-6-hydroxymethyl-7,8-dihydropteridine diphosphate and 4-aminobenzoate: step 1/2.</text>
</comment>
<reference evidence="10 11" key="1">
    <citation type="submission" date="2020-08" db="EMBL/GenBank/DDBJ databases">
        <title>Complete genome sequence of Entomobacter blattae G55GP.</title>
        <authorList>
            <person name="Poehlein A."/>
            <person name="Guzman J."/>
            <person name="Daniel R."/>
            <person name="Vilcinskas A."/>
        </authorList>
    </citation>
    <scope>NUCLEOTIDE SEQUENCE [LARGE SCALE GENOMIC DNA]</scope>
    <source>
        <strain evidence="10 11">G55GP</strain>
    </source>
</reference>
<dbReference type="GO" id="GO:0046656">
    <property type="term" value="P:folic acid biosynthetic process"/>
    <property type="evidence" value="ECO:0007669"/>
    <property type="project" value="UniProtKB-KW"/>
</dbReference>
<proteinExistence type="predicted"/>
<keyword evidence="8" id="KW-0289">Folate biosynthesis</keyword>
<comment type="cofactor">
    <cofactor evidence="2">
        <name>Mg(2+)</name>
        <dbReference type="ChEBI" id="CHEBI:18420"/>
    </cofactor>
</comment>
<dbReference type="InterPro" id="IPR006390">
    <property type="entry name" value="DHP_synth_dom"/>
</dbReference>
<sequence>MYYAEPHYVEPLGVISGAEAIQLRQAGKALPLFGKEAEAFTFVRVWDEAHSQQENSSSLLYPVEGIPPQFMSSVTPLTVCPPMVGLGPGLQIMGILNMTPDSFSDGSSYIKREDAIKAAMDMVEQGAAIIDVGGESTRPGAREISVQEELERILPIIRYLVAQKIPISVDTRHAEVMDIVLKEGVFLINDVSGLTFDPQAASVVAKHKARVILMHMRGTPQTMMNYTSYSCSPVYHVAQSLALLVKKALFSGIPKENIMLDPGIGFAKTPQQDFSILKHLSMLGSLGMRLVLGVSRKKFIGSVVPKTIAAERDYGTLAACFPALSLQHTILRVHNVRALHQAVAVWRGMNG</sequence>
<dbReference type="PROSITE" id="PS50972">
    <property type="entry name" value="PTERIN_BINDING"/>
    <property type="match status" value="1"/>
</dbReference>